<dbReference type="InterPro" id="IPR005269">
    <property type="entry name" value="LOG"/>
</dbReference>
<dbReference type="SUPFAM" id="SSF102405">
    <property type="entry name" value="MCP/YpsA-like"/>
    <property type="match status" value="1"/>
</dbReference>
<dbReference type="Proteomes" id="UP000231383">
    <property type="component" value="Unassembled WGS sequence"/>
</dbReference>
<proteinExistence type="inferred from homology"/>
<dbReference type="EC" id="3.2.2.n1" evidence="2"/>
<evidence type="ECO:0000256" key="2">
    <source>
        <dbReference type="RuleBase" id="RU363015"/>
    </source>
</evidence>
<keyword evidence="2" id="KW-0378">Hydrolase</keyword>
<dbReference type="PANTHER" id="PTHR31223">
    <property type="entry name" value="LOG FAMILY PROTEIN YJL055W"/>
    <property type="match status" value="1"/>
</dbReference>
<gene>
    <name evidence="3" type="ORF">CO051_03020</name>
</gene>
<dbReference type="EMBL" id="PFSC01000083">
    <property type="protein sequence ID" value="PJC32535.1"/>
    <property type="molecule type" value="Genomic_DNA"/>
</dbReference>
<dbReference type="PANTHER" id="PTHR31223:SF70">
    <property type="entry name" value="LOG FAMILY PROTEIN YJL055W"/>
    <property type="match status" value="1"/>
</dbReference>
<dbReference type="Gene3D" id="3.40.50.450">
    <property type="match status" value="1"/>
</dbReference>
<comment type="similarity">
    <text evidence="1 2">Belongs to the LOG family.</text>
</comment>
<dbReference type="GO" id="GO:0005829">
    <property type="term" value="C:cytosol"/>
    <property type="evidence" value="ECO:0007669"/>
    <property type="project" value="TreeGrafter"/>
</dbReference>
<protein>
    <recommendedName>
        <fullName evidence="2">Cytokinin riboside 5'-monophosphate phosphoribohydrolase</fullName>
        <ecNumber evidence="2">3.2.2.n1</ecNumber>
    </recommendedName>
</protein>
<dbReference type="NCBIfam" id="TIGR00730">
    <property type="entry name" value="Rossman fold protein, TIGR00730 family"/>
    <property type="match status" value="1"/>
</dbReference>
<comment type="caution">
    <text evidence="3">The sequence shown here is derived from an EMBL/GenBank/DDBJ whole genome shotgun (WGS) entry which is preliminary data.</text>
</comment>
<reference evidence="4" key="1">
    <citation type="submission" date="2017-09" db="EMBL/GenBank/DDBJ databases">
        <title>Depth-based differentiation of microbial function through sediment-hosted aquifers and enrichment of novel symbionts in the deep terrestrial subsurface.</title>
        <authorList>
            <person name="Probst A.J."/>
            <person name="Ladd B."/>
            <person name="Jarett J.K."/>
            <person name="Geller-Mcgrath D.E."/>
            <person name="Sieber C.M.K."/>
            <person name="Emerson J.B."/>
            <person name="Anantharaman K."/>
            <person name="Thomas B.C."/>
            <person name="Malmstrom R."/>
            <person name="Stieglmeier M."/>
            <person name="Klingl A."/>
            <person name="Woyke T."/>
            <person name="Ryan C.M."/>
            <person name="Banfield J.F."/>
        </authorList>
    </citation>
    <scope>NUCLEOTIDE SEQUENCE [LARGE SCALE GENOMIC DNA]</scope>
</reference>
<dbReference type="InterPro" id="IPR031100">
    <property type="entry name" value="LOG_fam"/>
</dbReference>
<evidence type="ECO:0000313" key="4">
    <source>
        <dbReference type="Proteomes" id="UP000231383"/>
    </source>
</evidence>
<name>A0A2M8EZS4_9BACT</name>
<evidence type="ECO:0000256" key="1">
    <source>
        <dbReference type="ARBA" id="ARBA00006763"/>
    </source>
</evidence>
<dbReference type="Pfam" id="PF03641">
    <property type="entry name" value="Lysine_decarbox"/>
    <property type="match status" value="1"/>
</dbReference>
<accession>A0A2M8EZS4</accession>
<dbReference type="AlphaFoldDB" id="A0A2M8EZS4"/>
<organism evidence="3 4">
    <name type="scientific">Candidatus Roizmanbacteria bacterium CG_4_9_14_0_2_um_filter_39_13</name>
    <dbReference type="NCBI Taxonomy" id="1974839"/>
    <lineage>
        <taxon>Bacteria</taxon>
        <taxon>Candidatus Roizmaniibacteriota</taxon>
    </lineage>
</organism>
<sequence>MKGVPEGWGMLHLLRMKKIAFFLSANDLVKKYTDPSLELVKLSVEAGYGFVYGGTNTGLMNEASDVAKSLDGYITAISSKEFAWKLKKGADEEYIGEDVAERKRMFIDHSDAFIALPGGTGTLDEITVVIAKRKLDLLNKPIAFLSIDGFWDGLISQIEHMNKEGFLPYSFEDMCFSSDSPEEIMEYLEKNI</sequence>
<keyword evidence="2" id="KW-0203">Cytokinin biosynthesis</keyword>
<dbReference type="GO" id="GO:0016799">
    <property type="term" value="F:hydrolase activity, hydrolyzing N-glycosyl compounds"/>
    <property type="evidence" value="ECO:0007669"/>
    <property type="project" value="TreeGrafter"/>
</dbReference>
<dbReference type="GO" id="GO:0009691">
    <property type="term" value="P:cytokinin biosynthetic process"/>
    <property type="evidence" value="ECO:0007669"/>
    <property type="project" value="UniProtKB-UniRule"/>
</dbReference>
<evidence type="ECO:0000313" key="3">
    <source>
        <dbReference type="EMBL" id="PJC32535.1"/>
    </source>
</evidence>